<dbReference type="EMBL" id="RBKU01000001">
    <property type="protein sequence ID" value="RKR83689.1"/>
    <property type="molecule type" value="Genomic_DNA"/>
</dbReference>
<dbReference type="GO" id="GO:0030313">
    <property type="term" value="C:cell envelope"/>
    <property type="evidence" value="ECO:0007669"/>
    <property type="project" value="UniProtKB-SubCell"/>
</dbReference>
<reference evidence="6 7" key="1">
    <citation type="submission" date="2018-10" db="EMBL/GenBank/DDBJ databases">
        <title>Genomic Encyclopedia of Archaeal and Bacterial Type Strains, Phase II (KMG-II): from individual species to whole genera.</title>
        <authorList>
            <person name="Goeker M."/>
        </authorList>
    </citation>
    <scope>NUCLEOTIDE SEQUENCE [LARGE SCALE GENOMIC DNA]</scope>
    <source>
        <strain evidence="6 7">DSM 18602</strain>
    </source>
</reference>
<dbReference type="InterPro" id="IPR050553">
    <property type="entry name" value="Thioredoxin_ResA/DsbE_sf"/>
</dbReference>
<dbReference type="CDD" id="cd02966">
    <property type="entry name" value="TlpA_like_family"/>
    <property type="match status" value="1"/>
</dbReference>
<proteinExistence type="predicted"/>
<feature type="domain" description="Thioredoxin" evidence="5">
    <location>
        <begin position="231"/>
        <end position="371"/>
    </location>
</feature>
<dbReference type="Gene3D" id="3.40.30.10">
    <property type="entry name" value="Glutaredoxin"/>
    <property type="match status" value="1"/>
</dbReference>
<dbReference type="GO" id="GO:0016491">
    <property type="term" value="F:oxidoreductase activity"/>
    <property type="evidence" value="ECO:0007669"/>
    <property type="project" value="InterPro"/>
</dbReference>
<dbReference type="InterPro" id="IPR036249">
    <property type="entry name" value="Thioredoxin-like_sf"/>
</dbReference>
<dbReference type="GO" id="GO:0016209">
    <property type="term" value="F:antioxidant activity"/>
    <property type="evidence" value="ECO:0007669"/>
    <property type="project" value="InterPro"/>
</dbReference>
<evidence type="ECO:0000256" key="3">
    <source>
        <dbReference type="ARBA" id="ARBA00023157"/>
    </source>
</evidence>
<keyword evidence="2" id="KW-0201">Cytochrome c-type biogenesis</keyword>
<evidence type="ECO:0000259" key="5">
    <source>
        <dbReference type="PROSITE" id="PS51352"/>
    </source>
</evidence>
<dbReference type="InterPro" id="IPR017937">
    <property type="entry name" value="Thioredoxin_CS"/>
</dbReference>
<gene>
    <name evidence="6" type="ORF">BDD43_3903</name>
</gene>
<dbReference type="InterPro" id="IPR013766">
    <property type="entry name" value="Thioredoxin_domain"/>
</dbReference>
<keyword evidence="3" id="KW-1015">Disulfide bond</keyword>
<dbReference type="GO" id="GO:0017004">
    <property type="term" value="P:cytochrome complex assembly"/>
    <property type="evidence" value="ECO:0007669"/>
    <property type="project" value="UniProtKB-KW"/>
</dbReference>
<evidence type="ECO:0000313" key="6">
    <source>
        <dbReference type="EMBL" id="RKR83689.1"/>
    </source>
</evidence>
<dbReference type="PANTHER" id="PTHR42852:SF6">
    <property type="entry name" value="THIOL:DISULFIDE INTERCHANGE PROTEIN DSBE"/>
    <property type="match status" value="1"/>
</dbReference>
<dbReference type="Pfam" id="PF00578">
    <property type="entry name" value="AhpC-TSA"/>
    <property type="match status" value="1"/>
</dbReference>
<sequence length="371" mass="41656">MTMLGLPLWCAAQQGYVITGKIGTLDKPAKAFLSYHINGVRHLDSTVLNKGFFEFKGIVPSTREAHIRIIHDGMPDNPIYKPVYDVYGFYIENKNLRIETADSINKAKIYGSAVNDDNAAMGALLKPIYDQFTALNDEYRSKNAQQKADTAYINSLERRAAKITAETIAAKRKYALEHPDSYMAIVALNSTMGETFDAQATEKVFNKLSPEIRGSELGQASLKRILEVVRTEEGVIAPDFTQDDVNGKPVKLSDFRGHYVLVDFWASWCGPCRRENPNLIKAYADFKDKGFRILGVSLDKPADKEKWLKAIKDDGLTWTQVSDLKAWDNQVAKLYSVTAIPMNFLIDPKGKIVAKYLRGEALNAKLKEIYK</sequence>
<dbReference type="AlphaFoldDB" id="A0A495J6P7"/>
<keyword evidence="7" id="KW-1185">Reference proteome</keyword>
<dbReference type="InterPro" id="IPR025380">
    <property type="entry name" value="DUF4369"/>
</dbReference>
<evidence type="ECO:0000256" key="1">
    <source>
        <dbReference type="ARBA" id="ARBA00004196"/>
    </source>
</evidence>
<evidence type="ECO:0000256" key="4">
    <source>
        <dbReference type="ARBA" id="ARBA00023284"/>
    </source>
</evidence>
<evidence type="ECO:0000313" key="7">
    <source>
        <dbReference type="Proteomes" id="UP000268007"/>
    </source>
</evidence>
<dbReference type="Proteomes" id="UP000268007">
    <property type="component" value="Unassembled WGS sequence"/>
</dbReference>
<dbReference type="InterPro" id="IPR000866">
    <property type="entry name" value="AhpC/TSA"/>
</dbReference>
<dbReference type="PROSITE" id="PS00194">
    <property type="entry name" value="THIOREDOXIN_1"/>
    <property type="match status" value="1"/>
</dbReference>
<dbReference type="SUPFAM" id="SSF52833">
    <property type="entry name" value="Thioredoxin-like"/>
    <property type="match status" value="1"/>
</dbReference>
<comment type="subcellular location">
    <subcellularLocation>
        <location evidence="1">Cell envelope</location>
    </subcellularLocation>
</comment>
<accession>A0A495J6P7</accession>
<organism evidence="6 7">
    <name type="scientific">Mucilaginibacter gracilis</name>
    <dbReference type="NCBI Taxonomy" id="423350"/>
    <lineage>
        <taxon>Bacteria</taxon>
        <taxon>Pseudomonadati</taxon>
        <taxon>Bacteroidota</taxon>
        <taxon>Sphingobacteriia</taxon>
        <taxon>Sphingobacteriales</taxon>
        <taxon>Sphingobacteriaceae</taxon>
        <taxon>Mucilaginibacter</taxon>
    </lineage>
</organism>
<keyword evidence="4" id="KW-0676">Redox-active center</keyword>
<name>A0A495J6P7_9SPHI</name>
<protein>
    <submittedName>
        <fullName evidence="6">Peroxiredoxin</fullName>
    </submittedName>
</protein>
<dbReference type="Pfam" id="PF14289">
    <property type="entry name" value="DUF4369"/>
    <property type="match status" value="1"/>
</dbReference>
<comment type="caution">
    <text evidence="6">The sequence shown here is derived from an EMBL/GenBank/DDBJ whole genome shotgun (WGS) entry which is preliminary data.</text>
</comment>
<dbReference type="PROSITE" id="PS51352">
    <property type="entry name" value="THIOREDOXIN_2"/>
    <property type="match status" value="1"/>
</dbReference>
<evidence type="ECO:0000256" key="2">
    <source>
        <dbReference type="ARBA" id="ARBA00022748"/>
    </source>
</evidence>
<dbReference type="PANTHER" id="PTHR42852">
    <property type="entry name" value="THIOL:DISULFIDE INTERCHANGE PROTEIN DSBE"/>
    <property type="match status" value="1"/>
</dbReference>